<evidence type="ECO:0000256" key="1">
    <source>
        <dbReference type="ARBA" id="ARBA00001913"/>
    </source>
</evidence>
<evidence type="ECO:0000256" key="15">
    <source>
        <dbReference type="SAM" id="SignalP"/>
    </source>
</evidence>
<keyword evidence="12" id="KW-0106">Calcium</keyword>
<feature type="active site" description="Proton donor" evidence="11">
    <location>
        <position position="368"/>
    </location>
</feature>
<feature type="binding site" evidence="12">
    <location>
        <position position="498"/>
    </location>
    <ligand>
        <name>Ca(2+)</name>
        <dbReference type="ChEBI" id="CHEBI:29108"/>
    </ligand>
</feature>
<keyword evidence="6 13" id="KW-1015">Disulfide bond</keyword>
<evidence type="ECO:0000256" key="4">
    <source>
        <dbReference type="ARBA" id="ARBA00022729"/>
    </source>
</evidence>
<evidence type="ECO:0000313" key="17">
    <source>
        <dbReference type="Proteomes" id="UP000076738"/>
    </source>
</evidence>
<evidence type="ECO:0000256" key="2">
    <source>
        <dbReference type="ARBA" id="ARBA00004922"/>
    </source>
</evidence>
<dbReference type="Gene3D" id="1.50.10.10">
    <property type="match status" value="1"/>
</dbReference>
<evidence type="ECO:0000256" key="14">
    <source>
        <dbReference type="RuleBase" id="RU361193"/>
    </source>
</evidence>
<keyword evidence="12" id="KW-0479">Metal-binding</keyword>
<evidence type="ECO:0000313" key="16">
    <source>
        <dbReference type="EMBL" id="KZO94959.1"/>
    </source>
</evidence>
<gene>
    <name evidence="16" type="ORF">CALVIDRAFT_555957</name>
</gene>
<protein>
    <recommendedName>
        <fullName evidence="14">alpha-1,2-Mannosidase</fullName>
        <ecNumber evidence="14">3.2.1.-</ecNumber>
    </recommendedName>
</protein>
<dbReference type="GO" id="GO:0016020">
    <property type="term" value="C:membrane"/>
    <property type="evidence" value="ECO:0007669"/>
    <property type="project" value="InterPro"/>
</dbReference>
<sequence length="565" mass="63187">MHPPLPLLLLLLSLPLLPTHARRVQHPNLVQTPLMKSRAEEVKQAFSEAFEDYRTYAWGHDEVAPMTKNWSDTRNGWGATIVDSLSTMLVMGLDEMFLSALPYISTIDFTRPKVYGAVSVFETIIRYVGGLLSAYELSGKQHQVLVQQAEVLGHKLALAWTEGRGNGTDVKMNMPYTWMNFETDQPAVGAVGLATAGTNILEFHSLSAHTGNRTFLTLAERSMAALLRTTQYRPGLFGESYSPQTDTGISDKVSFGPNSDSFYEYLIKYAHMTGNEDPVYLQTWLDGVNSAMETMMFKSTVGDWTWLSNWSNRTGHDYTFSHLACYLPGNWLLGARLAHNSTIFATALEIAESCAHTYSSSPLGIGPEAWHYVPAGVTSTLVAHPYAGSRMGEMYEQRGYWVQDSKFVLRPEVVESMFYAWRITGDDVWQERVWAAFEAVRKYCKAPASYASLVTVETTESVKKDESESFFYAELMKYFYLTFADPDVIHLDRYTITTEAHPLLLATEEFAYGPEPEWVIGDPQAQLPLTTADGCGGPGGTGMGQLMMLMDIYVPALERCSSTRR</sequence>
<feature type="active site" description="Proton donor" evidence="11">
    <location>
        <position position="122"/>
    </location>
</feature>
<evidence type="ECO:0000256" key="13">
    <source>
        <dbReference type="PIRSR" id="PIRSR601382-3"/>
    </source>
</evidence>
<feature type="active site" evidence="11">
    <location>
        <position position="412"/>
    </location>
</feature>
<comment type="catalytic activity">
    <reaction evidence="10">
        <text>N(4)-(alpha-D-Man-(1-&gt;2)-alpha-D-Man-(1-&gt;2)-alpha-D-Man-(1-&gt;3)-[alpha-D-Man-(1-&gt;2)-alpha-D-Man-(1-&gt;3)-[alpha-D-Man-(1-&gt;2)-alpha-D-Man-(1-&gt;6)]-alpha-D-Man-(1-&gt;6)]-beta-D-Man-(1-&gt;4)-beta-D-GlcNAc-(1-&gt;4)-beta-D-GlcNAc)-L-asparaginyl-[protein] (N-glucan mannose isomer 9A1,2,3B1,2,3) + 4 H2O = N(4)-(alpha-D-Man-(1-&gt;3)-[alpha-D-Man-(1-&gt;3)-[alpha-D-Man-(1-&gt;6)]-alpha-D-Man-(1-&gt;6)]-beta-D-Man-(1-&gt;4)-beta-D-GlcNAc-(1-&gt;4)-beta-D-GlcNAc)-L-asparaginyl-[protein] (N-glucan mannose isomer 5A1,2) + 4 beta-D-mannose</text>
        <dbReference type="Rhea" id="RHEA:56008"/>
        <dbReference type="Rhea" id="RHEA-COMP:14356"/>
        <dbReference type="Rhea" id="RHEA-COMP:14367"/>
        <dbReference type="ChEBI" id="CHEBI:15377"/>
        <dbReference type="ChEBI" id="CHEBI:28563"/>
        <dbReference type="ChEBI" id="CHEBI:59087"/>
        <dbReference type="ChEBI" id="CHEBI:139493"/>
        <dbReference type="EC" id="3.2.1.113"/>
    </reaction>
</comment>
<dbReference type="OrthoDB" id="8118055at2759"/>
<dbReference type="InterPro" id="IPR036026">
    <property type="entry name" value="Seven-hairpin_glycosidases"/>
</dbReference>
<keyword evidence="17" id="KW-1185">Reference proteome</keyword>
<evidence type="ECO:0000256" key="5">
    <source>
        <dbReference type="ARBA" id="ARBA00022801"/>
    </source>
</evidence>
<dbReference type="STRING" id="1330018.A0A167KSN6"/>
<name>A0A167KSN6_CALVF</name>
<comment type="similarity">
    <text evidence="3 14">Belongs to the glycosyl hydrolase 47 family.</text>
</comment>
<keyword evidence="8 14" id="KW-0326">Glycosidase</keyword>
<evidence type="ECO:0000256" key="10">
    <source>
        <dbReference type="ARBA" id="ARBA00048605"/>
    </source>
</evidence>
<keyword evidence="5 14" id="KW-0378">Hydrolase</keyword>
<dbReference type="SUPFAM" id="SSF48225">
    <property type="entry name" value="Seven-hairpin glycosidases"/>
    <property type="match status" value="1"/>
</dbReference>
<dbReference type="GO" id="GO:0005509">
    <property type="term" value="F:calcium ion binding"/>
    <property type="evidence" value="ECO:0007669"/>
    <property type="project" value="InterPro"/>
</dbReference>
<evidence type="ECO:0000256" key="8">
    <source>
        <dbReference type="ARBA" id="ARBA00023295"/>
    </source>
</evidence>
<dbReference type="PRINTS" id="PR00747">
    <property type="entry name" value="GLYHDRLASE47"/>
</dbReference>
<dbReference type="GO" id="GO:0005783">
    <property type="term" value="C:endoplasmic reticulum"/>
    <property type="evidence" value="ECO:0007669"/>
    <property type="project" value="TreeGrafter"/>
</dbReference>
<evidence type="ECO:0000256" key="11">
    <source>
        <dbReference type="PIRSR" id="PIRSR601382-1"/>
    </source>
</evidence>
<comment type="catalytic activity">
    <reaction evidence="9">
        <text>N(4)-(alpha-D-Man-(1-&gt;2)-alpha-D-Man-(1-&gt;2)-alpha-D-Man-(1-&gt;3)-[alpha-D-Man-(1-&gt;3)-[alpha-D-Man-(1-&gt;2)-alpha-D-Man-(1-&gt;6)]-alpha-D-Man-(1-&gt;6)]-beta-D-Man-(1-&gt;4)-beta-D-GlcNAc-(1-&gt;4)-beta-D-GlcNAc)-L-asparaginyl-[protein] (N-glucan mannose isomer 8A1,2,3B1,3) + 3 H2O = N(4)-(alpha-D-Man-(1-&gt;3)-[alpha-D-Man-(1-&gt;3)-[alpha-D-Man-(1-&gt;6)]-alpha-D-Man-(1-&gt;6)]-beta-D-Man-(1-&gt;4)-beta-D-GlcNAc-(1-&gt;4)-beta-D-GlcNAc)-L-asparaginyl-[protein] (N-glucan mannose isomer 5A1,2) + 3 beta-D-mannose</text>
        <dbReference type="Rhea" id="RHEA:56028"/>
        <dbReference type="Rhea" id="RHEA-COMP:14358"/>
        <dbReference type="Rhea" id="RHEA-COMP:14367"/>
        <dbReference type="ChEBI" id="CHEBI:15377"/>
        <dbReference type="ChEBI" id="CHEBI:28563"/>
        <dbReference type="ChEBI" id="CHEBI:59087"/>
        <dbReference type="ChEBI" id="CHEBI:60628"/>
        <dbReference type="EC" id="3.2.1.113"/>
    </reaction>
</comment>
<dbReference type="AlphaFoldDB" id="A0A167KSN6"/>
<dbReference type="GO" id="GO:0004571">
    <property type="term" value="F:mannosyl-oligosaccharide 1,2-alpha-mannosidase activity"/>
    <property type="evidence" value="ECO:0007669"/>
    <property type="project" value="UniProtKB-EC"/>
</dbReference>
<dbReference type="PANTHER" id="PTHR11742">
    <property type="entry name" value="MANNOSYL-OLIGOSACCHARIDE ALPHA-1,2-MANNOSIDASE-RELATED"/>
    <property type="match status" value="1"/>
</dbReference>
<dbReference type="GO" id="GO:0036503">
    <property type="term" value="P:ERAD pathway"/>
    <property type="evidence" value="ECO:0007669"/>
    <property type="project" value="UniProtKB-ARBA"/>
</dbReference>
<dbReference type="Proteomes" id="UP000076738">
    <property type="component" value="Unassembled WGS sequence"/>
</dbReference>
<comment type="pathway">
    <text evidence="2">Protein modification; protein glycosylation.</text>
</comment>
<dbReference type="Pfam" id="PF01532">
    <property type="entry name" value="Glyco_hydro_47"/>
    <property type="match status" value="1"/>
</dbReference>
<dbReference type="InterPro" id="IPR001382">
    <property type="entry name" value="Glyco_hydro_47"/>
</dbReference>
<proteinExistence type="inferred from homology"/>
<dbReference type="PANTHER" id="PTHR11742:SF101">
    <property type="entry name" value="MANNOSYL-OLIGOSACCHARIDE ALPHA-1,2-MANNOSIDASE 1B"/>
    <property type="match status" value="1"/>
</dbReference>
<evidence type="ECO:0000256" key="7">
    <source>
        <dbReference type="ARBA" id="ARBA00023180"/>
    </source>
</evidence>
<feature type="signal peptide" evidence="15">
    <location>
        <begin position="1"/>
        <end position="21"/>
    </location>
</feature>
<dbReference type="EC" id="3.2.1.-" evidence="14"/>
<evidence type="ECO:0000256" key="3">
    <source>
        <dbReference type="ARBA" id="ARBA00007658"/>
    </source>
</evidence>
<keyword evidence="4 15" id="KW-0732">Signal</keyword>
<feature type="disulfide bond" evidence="13">
    <location>
        <begin position="325"/>
        <end position="354"/>
    </location>
</feature>
<comment type="cofactor">
    <cofactor evidence="1 12">
        <name>Ca(2+)</name>
        <dbReference type="ChEBI" id="CHEBI:29108"/>
    </cofactor>
</comment>
<accession>A0A167KSN6</accession>
<feature type="chain" id="PRO_5007889535" description="alpha-1,2-Mannosidase" evidence="15">
    <location>
        <begin position="22"/>
        <end position="565"/>
    </location>
</feature>
<reference evidence="16 17" key="1">
    <citation type="journal article" date="2016" name="Mol. Biol. Evol.">
        <title>Comparative Genomics of Early-Diverging Mushroom-Forming Fungi Provides Insights into the Origins of Lignocellulose Decay Capabilities.</title>
        <authorList>
            <person name="Nagy L.G."/>
            <person name="Riley R."/>
            <person name="Tritt A."/>
            <person name="Adam C."/>
            <person name="Daum C."/>
            <person name="Floudas D."/>
            <person name="Sun H."/>
            <person name="Yadav J.S."/>
            <person name="Pangilinan J."/>
            <person name="Larsson K.H."/>
            <person name="Matsuura K."/>
            <person name="Barry K."/>
            <person name="Labutti K."/>
            <person name="Kuo R."/>
            <person name="Ohm R.A."/>
            <person name="Bhattacharya S.S."/>
            <person name="Shirouzu T."/>
            <person name="Yoshinaga Y."/>
            <person name="Martin F.M."/>
            <person name="Grigoriev I.V."/>
            <person name="Hibbett D.S."/>
        </authorList>
    </citation>
    <scope>NUCLEOTIDE SEQUENCE [LARGE SCALE GENOMIC DNA]</scope>
    <source>
        <strain evidence="16 17">TUFC12733</strain>
    </source>
</reference>
<dbReference type="InterPro" id="IPR012341">
    <property type="entry name" value="6hp_glycosidase-like_sf"/>
</dbReference>
<organism evidence="16 17">
    <name type="scientific">Calocera viscosa (strain TUFC12733)</name>
    <dbReference type="NCBI Taxonomy" id="1330018"/>
    <lineage>
        <taxon>Eukaryota</taxon>
        <taxon>Fungi</taxon>
        <taxon>Dikarya</taxon>
        <taxon>Basidiomycota</taxon>
        <taxon>Agaricomycotina</taxon>
        <taxon>Dacrymycetes</taxon>
        <taxon>Dacrymycetales</taxon>
        <taxon>Dacrymycetaceae</taxon>
        <taxon>Calocera</taxon>
    </lineage>
</organism>
<dbReference type="GO" id="GO:0005975">
    <property type="term" value="P:carbohydrate metabolic process"/>
    <property type="evidence" value="ECO:0007669"/>
    <property type="project" value="InterPro"/>
</dbReference>
<evidence type="ECO:0000256" key="6">
    <source>
        <dbReference type="ARBA" id="ARBA00023157"/>
    </source>
</evidence>
<keyword evidence="7" id="KW-0325">Glycoprotein</keyword>
<evidence type="ECO:0000256" key="12">
    <source>
        <dbReference type="PIRSR" id="PIRSR601382-2"/>
    </source>
</evidence>
<dbReference type="EMBL" id="KV417291">
    <property type="protein sequence ID" value="KZO94959.1"/>
    <property type="molecule type" value="Genomic_DNA"/>
</dbReference>
<dbReference type="InterPro" id="IPR050749">
    <property type="entry name" value="Glycosyl_Hydrolase_47"/>
</dbReference>
<feature type="active site" evidence="11">
    <location>
        <position position="260"/>
    </location>
</feature>
<evidence type="ECO:0000256" key="9">
    <source>
        <dbReference type="ARBA" id="ARBA00047669"/>
    </source>
</evidence>